<keyword evidence="2" id="KW-1185">Reference proteome</keyword>
<dbReference type="Proteomes" id="UP000427769">
    <property type="component" value="Chromosome"/>
</dbReference>
<dbReference type="Gene3D" id="3.40.30.10">
    <property type="entry name" value="Glutaredoxin"/>
    <property type="match status" value="1"/>
</dbReference>
<dbReference type="Pfam" id="PF13911">
    <property type="entry name" value="AhpC-TSA_2"/>
    <property type="match status" value="1"/>
</dbReference>
<accession>A0A5K7Z486</accession>
<protein>
    <recommendedName>
        <fullName evidence="3">Alkyl hydroperoxide reductase subunit C/ Thiol specific antioxidant domain-containing protein</fullName>
    </recommendedName>
</protein>
<dbReference type="PANTHER" id="PTHR28630:SF3">
    <property type="entry name" value="PEROXIREDOXIN-LIKE 2C"/>
    <property type="match status" value="1"/>
</dbReference>
<evidence type="ECO:0000313" key="2">
    <source>
        <dbReference type="Proteomes" id="UP000427769"/>
    </source>
</evidence>
<dbReference type="InterPro" id="IPR036249">
    <property type="entry name" value="Thioredoxin-like_sf"/>
</dbReference>
<reference evidence="1 2" key="1">
    <citation type="submission" date="2019-11" db="EMBL/GenBank/DDBJ databases">
        <title>Comparative genomics of hydrocarbon-degrading Desulfosarcina strains.</title>
        <authorList>
            <person name="Watanabe M."/>
            <person name="Kojima H."/>
            <person name="Fukui M."/>
        </authorList>
    </citation>
    <scope>NUCLEOTIDE SEQUENCE [LARGE SCALE GENOMIC DNA]</scope>
    <source>
        <strain evidence="1 2">PP31</strain>
    </source>
</reference>
<dbReference type="InterPro" id="IPR032801">
    <property type="entry name" value="PXL2A/B/C"/>
</dbReference>
<dbReference type="KEGG" id="dwd:DSCW_29620"/>
<dbReference type="EMBL" id="AP021875">
    <property type="protein sequence ID" value="BBO75545.1"/>
    <property type="molecule type" value="Genomic_DNA"/>
</dbReference>
<dbReference type="AlphaFoldDB" id="A0A5K7Z486"/>
<name>A0A5K7Z486_9BACT</name>
<proteinExistence type="predicted"/>
<dbReference type="SUPFAM" id="SSF52833">
    <property type="entry name" value="Thioredoxin-like"/>
    <property type="match status" value="1"/>
</dbReference>
<gene>
    <name evidence="1" type="ORF">DSCW_29620</name>
</gene>
<sequence>MRREKEAFDRLGAAVVLVGLGSVGQTAAFKERFDVPFPMIADPDKRLFEAFRLKQASAGALLSAKMVLRGVTAMAKGHGIGVPQGDVRQLPGVFIIDTDGRILFSHHAAGPADHPSPDVLLDVLSGERTA</sequence>
<dbReference type="PANTHER" id="PTHR28630">
    <property type="match status" value="1"/>
</dbReference>
<evidence type="ECO:0008006" key="3">
    <source>
        <dbReference type="Google" id="ProtNLM"/>
    </source>
</evidence>
<evidence type="ECO:0000313" key="1">
    <source>
        <dbReference type="EMBL" id="BBO75545.1"/>
    </source>
</evidence>
<organism evidence="1 2">
    <name type="scientific">Desulfosarcina widdelii</name>
    <dbReference type="NCBI Taxonomy" id="947919"/>
    <lineage>
        <taxon>Bacteria</taxon>
        <taxon>Pseudomonadati</taxon>
        <taxon>Thermodesulfobacteriota</taxon>
        <taxon>Desulfobacteria</taxon>
        <taxon>Desulfobacterales</taxon>
        <taxon>Desulfosarcinaceae</taxon>
        <taxon>Desulfosarcina</taxon>
    </lineage>
</organism>